<reference evidence="3 4" key="1">
    <citation type="submission" date="2019-10" db="EMBL/GenBank/DDBJ databases">
        <title>Rudanella paleaurantiibacter sp. nov., isolated from sludge.</title>
        <authorList>
            <person name="Xu S.Q."/>
        </authorList>
    </citation>
    <scope>NUCLEOTIDE SEQUENCE [LARGE SCALE GENOMIC DNA]</scope>
    <source>
        <strain evidence="3 4">HX-22-17</strain>
    </source>
</reference>
<dbReference type="PANTHER" id="PTHR43764:SF1">
    <property type="entry name" value="MOLYBDOPTERIN MOLYBDOTRANSFERASE"/>
    <property type="match status" value="1"/>
</dbReference>
<name>A0A7J5U3W6_9BACT</name>
<dbReference type="GO" id="GO:0006777">
    <property type="term" value="P:Mo-molybdopterin cofactor biosynthetic process"/>
    <property type="evidence" value="ECO:0007669"/>
    <property type="project" value="UniProtKB-KW"/>
</dbReference>
<comment type="pathway">
    <text evidence="1">Cofactor biosynthesis; molybdopterin biosynthesis.</text>
</comment>
<evidence type="ECO:0000256" key="2">
    <source>
        <dbReference type="ARBA" id="ARBA00023150"/>
    </source>
</evidence>
<dbReference type="AlphaFoldDB" id="A0A7J5U3W6"/>
<dbReference type="InterPro" id="IPR036425">
    <property type="entry name" value="MoaB/Mog-like_dom_sf"/>
</dbReference>
<proteinExistence type="predicted"/>
<protein>
    <submittedName>
        <fullName evidence="3">Uncharacterized protein</fullName>
    </submittedName>
</protein>
<dbReference type="Gene3D" id="3.40.980.10">
    <property type="entry name" value="MoaB/Mog-like domain"/>
    <property type="match status" value="1"/>
</dbReference>
<dbReference type="Proteomes" id="UP000488299">
    <property type="component" value="Unassembled WGS sequence"/>
</dbReference>
<dbReference type="SUPFAM" id="SSF53218">
    <property type="entry name" value="Molybdenum cofactor biosynthesis proteins"/>
    <property type="match status" value="1"/>
</dbReference>
<dbReference type="InterPro" id="IPR051920">
    <property type="entry name" value="MPT_Adenylyltrnsfr/MoaC-Rel"/>
</dbReference>
<dbReference type="RefSeq" id="WP_152123329.1">
    <property type="nucleotide sequence ID" value="NZ_WELI01000002.1"/>
</dbReference>
<keyword evidence="2" id="KW-0501">Molybdenum cofactor biosynthesis</keyword>
<organism evidence="3 4">
    <name type="scientific">Rudanella paleaurantiibacter</name>
    <dbReference type="NCBI Taxonomy" id="2614655"/>
    <lineage>
        <taxon>Bacteria</taxon>
        <taxon>Pseudomonadati</taxon>
        <taxon>Bacteroidota</taxon>
        <taxon>Cytophagia</taxon>
        <taxon>Cytophagales</taxon>
        <taxon>Cytophagaceae</taxon>
        <taxon>Rudanella</taxon>
    </lineage>
</organism>
<evidence type="ECO:0000313" key="3">
    <source>
        <dbReference type="EMBL" id="KAB7731735.1"/>
    </source>
</evidence>
<comment type="caution">
    <text evidence="3">The sequence shown here is derived from an EMBL/GenBank/DDBJ whole genome shotgun (WGS) entry which is preliminary data.</text>
</comment>
<evidence type="ECO:0000256" key="1">
    <source>
        <dbReference type="ARBA" id="ARBA00005046"/>
    </source>
</evidence>
<keyword evidence="4" id="KW-1185">Reference proteome</keyword>
<dbReference type="PANTHER" id="PTHR43764">
    <property type="entry name" value="MOLYBDENUM COFACTOR BIOSYNTHESIS"/>
    <property type="match status" value="1"/>
</dbReference>
<accession>A0A7J5U3W6</accession>
<gene>
    <name evidence="3" type="ORF">F5984_05780</name>
</gene>
<dbReference type="EMBL" id="WELI01000002">
    <property type="protein sequence ID" value="KAB7731735.1"/>
    <property type="molecule type" value="Genomic_DNA"/>
</dbReference>
<sequence length="147" mass="15913">MALQTVYILHTTDLNRSTFDAVRAIVASQLPACRCVEQPVGGNTQAEWEAVLRPLIRPGEGTLLLTLSDCGPTDPVPDATTAFCTRFLPGFSTLLRTHTREALLWRNTAGLCGQTLLINLPTSAEAVEQGFPRLFPAIPNAILLASR</sequence>
<evidence type="ECO:0000313" key="4">
    <source>
        <dbReference type="Proteomes" id="UP000488299"/>
    </source>
</evidence>